<dbReference type="PROSITE" id="PS51077">
    <property type="entry name" value="HTH_ICLR"/>
    <property type="match status" value="1"/>
</dbReference>
<keyword evidence="3" id="KW-0804">Transcription</keyword>
<evidence type="ECO:0000313" key="7">
    <source>
        <dbReference type="Proteomes" id="UP000247772"/>
    </source>
</evidence>
<gene>
    <name evidence="6" type="ORF">C7410_114135</name>
</gene>
<dbReference type="Gene3D" id="1.10.10.10">
    <property type="entry name" value="Winged helix-like DNA-binding domain superfamily/Winged helix DNA-binding domain"/>
    <property type="match status" value="1"/>
</dbReference>
<evidence type="ECO:0000256" key="3">
    <source>
        <dbReference type="ARBA" id="ARBA00023163"/>
    </source>
</evidence>
<sequence>MSSLTKMLSILDVFSSSAMTMTAEEIAEHMGFTRTTCYRYVKELASVGLLVSNNGSYMLGPRIIHLDYNIRQSDPTLISAGPIIQKLVQVTGGDALISTLYDEQVINVLHETGVENLQLGYGRGRFMPLFQGASSKVIVASMSRARLKRLHERHNAEMGEFGDWSTFWRHCQHIVETGYWISRGELDPGFVGIAAPILTASSGEINSSLSLIFRGEHFALYDQKVLGKLLIDAATRIGETT</sequence>
<evidence type="ECO:0000259" key="4">
    <source>
        <dbReference type="PROSITE" id="PS51077"/>
    </source>
</evidence>
<dbReference type="Gene3D" id="3.30.450.40">
    <property type="match status" value="1"/>
</dbReference>
<dbReference type="GO" id="GO:0003677">
    <property type="term" value="F:DNA binding"/>
    <property type="evidence" value="ECO:0007669"/>
    <property type="project" value="UniProtKB-KW"/>
</dbReference>
<organism evidence="6 7">
    <name type="scientific">Paraburkholderia silvatlantica</name>
    <dbReference type="NCBI Taxonomy" id="321895"/>
    <lineage>
        <taxon>Bacteria</taxon>
        <taxon>Pseudomonadati</taxon>
        <taxon>Pseudomonadota</taxon>
        <taxon>Betaproteobacteria</taxon>
        <taxon>Burkholderiales</taxon>
        <taxon>Burkholderiaceae</taxon>
        <taxon>Paraburkholderia</taxon>
    </lineage>
</organism>
<dbReference type="PANTHER" id="PTHR30136:SF24">
    <property type="entry name" value="HTH-TYPE TRANSCRIPTIONAL REPRESSOR ALLR"/>
    <property type="match status" value="1"/>
</dbReference>
<evidence type="ECO:0000256" key="1">
    <source>
        <dbReference type="ARBA" id="ARBA00023015"/>
    </source>
</evidence>
<dbReference type="SMART" id="SM00346">
    <property type="entry name" value="HTH_ICLR"/>
    <property type="match status" value="1"/>
</dbReference>
<accession>A0A2V4TSF9</accession>
<dbReference type="PANTHER" id="PTHR30136">
    <property type="entry name" value="HELIX-TURN-HELIX TRANSCRIPTIONAL REGULATOR, ICLR FAMILY"/>
    <property type="match status" value="1"/>
</dbReference>
<dbReference type="RefSeq" id="WP_110855821.1">
    <property type="nucleotide sequence ID" value="NZ_QJSQ01000014.1"/>
</dbReference>
<keyword evidence="2" id="KW-0238">DNA-binding</keyword>
<reference evidence="6 7" key="1">
    <citation type="submission" date="2018-06" db="EMBL/GenBank/DDBJ databases">
        <title>Genomic Encyclopedia of Type Strains, Phase IV (KMG-V): Genome sequencing to study the core and pangenomes of soil and plant-associated prokaryotes.</title>
        <authorList>
            <person name="Whitman W."/>
        </authorList>
    </citation>
    <scope>NUCLEOTIDE SEQUENCE [LARGE SCALE GENOMIC DNA]</scope>
    <source>
        <strain evidence="6 7">SRCL-318</strain>
    </source>
</reference>
<dbReference type="InterPro" id="IPR005471">
    <property type="entry name" value="Tscrpt_reg_IclR_N"/>
</dbReference>
<evidence type="ECO:0000313" key="6">
    <source>
        <dbReference type="EMBL" id="PYE21494.1"/>
    </source>
</evidence>
<dbReference type="AlphaFoldDB" id="A0A2V4TSF9"/>
<dbReference type="InterPro" id="IPR029016">
    <property type="entry name" value="GAF-like_dom_sf"/>
</dbReference>
<dbReference type="GO" id="GO:0045892">
    <property type="term" value="P:negative regulation of DNA-templated transcription"/>
    <property type="evidence" value="ECO:0007669"/>
    <property type="project" value="TreeGrafter"/>
</dbReference>
<dbReference type="Proteomes" id="UP000247772">
    <property type="component" value="Unassembled WGS sequence"/>
</dbReference>
<dbReference type="EMBL" id="QJSQ01000014">
    <property type="protein sequence ID" value="PYE21494.1"/>
    <property type="molecule type" value="Genomic_DNA"/>
</dbReference>
<protein>
    <submittedName>
        <fullName evidence="6">IclR family transcriptional regulator</fullName>
    </submittedName>
</protein>
<feature type="domain" description="IclR-ED" evidence="5">
    <location>
        <begin position="62"/>
        <end position="241"/>
    </location>
</feature>
<evidence type="ECO:0000259" key="5">
    <source>
        <dbReference type="PROSITE" id="PS51078"/>
    </source>
</evidence>
<dbReference type="SUPFAM" id="SSF55781">
    <property type="entry name" value="GAF domain-like"/>
    <property type="match status" value="1"/>
</dbReference>
<dbReference type="SUPFAM" id="SSF46785">
    <property type="entry name" value="Winged helix' DNA-binding domain"/>
    <property type="match status" value="1"/>
</dbReference>
<dbReference type="PROSITE" id="PS51078">
    <property type="entry name" value="ICLR_ED"/>
    <property type="match status" value="1"/>
</dbReference>
<dbReference type="InterPro" id="IPR050707">
    <property type="entry name" value="HTH_MetabolicPath_Reg"/>
</dbReference>
<dbReference type="InterPro" id="IPR014757">
    <property type="entry name" value="Tscrpt_reg_IclR_C"/>
</dbReference>
<keyword evidence="1" id="KW-0805">Transcription regulation</keyword>
<dbReference type="InterPro" id="IPR036388">
    <property type="entry name" value="WH-like_DNA-bd_sf"/>
</dbReference>
<dbReference type="OrthoDB" id="8721254at2"/>
<feature type="domain" description="HTH iclR-type" evidence="4">
    <location>
        <begin position="1"/>
        <end position="61"/>
    </location>
</feature>
<name>A0A2V4TSF9_9BURK</name>
<dbReference type="GO" id="GO:0003700">
    <property type="term" value="F:DNA-binding transcription factor activity"/>
    <property type="evidence" value="ECO:0007669"/>
    <property type="project" value="TreeGrafter"/>
</dbReference>
<comment type="caution">
    <text evidence="6">The sequence shown here is derived from an EMBL/GenBank/DDBJ whole genome shotgun (WGS) entry which is preliminary data.</text>
</comment>
<dbReference type="InterPro" id="IPR036390">
    <property type="entry name" value="WH_DNA-bd_sf"/>
</dbReference>
<dbReference type="Pfam" id="PF09339">
    <property type="entry name" value="HTH_IclR"/>
    <property type="match status" value="1"/>
</dbReference>
<proteinExistence type="predicted"/>
<dbReference type="Pfam" id="PF01614">
    <property type="entry name" value="IclR_C"/>
    <property type="match status" value="1"/>
</dbReference>
<evidence type="ECO:0000256" key="2">
    <source>
        <dbReference type="ARBA" id="ARBA00023125"/>
    </source>
</evidence>